<evidence type="ECO:0000256" key="1">
    <source>
        <dbReference type="ARBA" id="ARBA00004417"/>
    </source>
</evidence>
<dbReference type="PANTHER" id="PTHR43297:SF13">
    <property type="entry name" value="NICKEL ABC TRANSPORTER, ATP-BINDING PROTEIN"/>
    <property type="match status" value="1"/>
</dbReference>
<keyword evidence="4" id="KW-1003">Cell membrane</keyword>
<dbReference type="PANTHER" id="PTHR43297">
    <property type="entry name" value="OLIGOPEPTIDE TRANSPORT ATP-BINDING PROTEIN APPD"/>
    <property type="match status" value="1"/>
</dbReference>
<sequence length="327" mass="35655">MNAAVPLLAVEHLSLAFPTPTGRVQALDDICLDLHRGRTLGLVGESGSGKSVLSRAILRLLPPSAQWSPGGQVRFHGENLLALGGKGMQQIRGRRIAMIFQDPMTALNPVRTIGTQLMERMCLHLGISRREAGQRALDLLKQVGIPSPASRINQFPHELSGGMRQRVVIAMAIACEPDLLIADEPTTALDVTVQAEILELLKELQASRQMGMLLITHDLGVAAGYCDDIAVMYAGQLVEMAATESLFRRPRMPYTRALMDSIPRMEDEPHSTLHSIPGRPAVRMEGQAGCPFAGRCSRRRSECLDTTPEPMQASGGFYRCHNPLEAP</sequence>
<dbReference type="EMBL" id="JBHSDI010000015">
    <property type="protein sequence ID" value="MFC4259751.1"/>
    <property type="molecule type" value="Genomic_DNA"/>
</dbReference>
<dbReference type="SMART" id="SM00382">
    <property type="entry name" value="AAA"/>
    <property type="match status" value="1"/>
</dbReference>
<dbReference type="Pfam" id="PF08352">
    <property type="entry name" value="oligo_HPY"/>
    <property type="match status" value="1"/>
</dbReference>
<dbReference type="InterPro" id="IPR017871">
    <property type="entry name" value="ABC_transporter-like_CS"/>
</dbReference>
<dbReference type="InterPro" id="IPR050388">
    <property type="entry name" value="ABC_Ni/Peptide_Import"/>
</dbReference>
<evidence type="ECO:0000256" key="7">
    <source>
        <dbReference type="ARBA" id="ARBA00022967"/>
    </source>
</evidence>
<evidence type="ECO:0000256" key="6">
    <source>
        <dbReference type="ARBA" id="ARBA00022840"/>
    </source>
</evidence>
<evidence type="ECO:0000256" key="2">
    <source>
        <dbReference type="ARBA" id="ARBA00005417"/>
    </source>
</evidence>
<evidence type="ECO:0000256" key="5">
    <source>
        <dbReference type="ARBA" id="ARBA00022741"/>
    </source>
</evidence>
<keyword evidence="6 15" id="KW-0067">ATP-binding</keyword>
<keyword evidence="16" id="KW-1185">Reference proteome</keyword>
<comment type="similarity">
    <text evidence="2">Belongs to the ABC transporter superfamily.</text>
</comment>
<keyword evidence="8" id="KW-0406">Ion transport</keyword>
<dbReference type="InterPro" id="IPR027417">
    <property type="entry name" value="P-loop_NTPase"/>
</dbReference>
<evidence type="ECO:0000256" key="10">
    <source>
        <dbReference type="ARBA" id="ARBA00038669"/>
    </source>
</evidence>
<evidence type="ECO:0000256" key="3">
    <source>
        <dbReference type="ARBA" id="ARBA00022448"/>
    </source>
</evidence>
<proteinExistence type="inferred from homology"/>
<protein>
    <recommendedName>
        <fullName evidence="12">Nickel import system ATP-binding protein NikD</fullName>
        <ecNumber evidence="11">7.2.2.11</ecNumber>
    </recommendedName>
</protein>
<evidence type="ECO:0000256" key="8">
    <source>
        <dbReference type="ARBA" id="ARBA00023065"/>
    </source>
</evidence>
<comment type="caution">
    <text evidence="15">The sequence shown here is derived from an EMBL/GenBank/DDBJ whole genome shotgun (WGS) entry which is preliminary data.</text>
</comment>
<evidence type="ECO:0000256" key="4">
    <source>
        <dbReference type="ARBA" id="ARBA00022475"/>
    </source>
</evidence>
<evidence type="ECO:0000256" key="11">
    <source>
        <dbReference type="ARBA" id="ARBA00039098"/>
    </source>
</evidence>
<comment type="subcellular location">
    <subcellularLocation>
        <location evidence="1">Cell inner membrane</location>
        <topology evidence="1">Peripheral membrane protein</topology>
    </subcellularLocation>
</comment>
<keyword evidence="7" id="KW-1278">Translocase</keyword>
<dbReference type="PROSITE" id="PS00211">
    <property type="entry name" value="ABC_TRANSPORTER_1"/>
    <property type="match status" value="1"/>
</dbReference>
<keyword evidence="5" id="KW-0547">Nucleotide-binding</keyword>
<evidence type="ECO:0000256" key="13">
    <source>
        <dbReference type="ARBA" id="ARBA00048610"/>
    </source>
</evidence>
<keyword evidence="3" id="KW-0813">Transport</keyword>
<dbReference type="InterPro" id="IPR003439">
    <property type="entry name" value="ABC_transporter-like_ATP-bd"/>
</dbReference>
<dbReference type="Pfam" id="PF00005">
    <property type="entry name" value="ABC_tran"/>
    <property type="match status" value="1"/>
</dbReference>
<comment type="subunit">
    <text evidence="10">The complex is composed of two ATP-binding proteins (NikD and NikE), two transmembrane proteins (NikB and NikC) and a solute-binding protein (NikA).</text>
</comment>
<keyword evidence="9" id="KW-0472">Membrane</keyword>
<comment type="catalytic activity">
    <reaction evidence="13">
        <text>Ni(2+)(out) + ATP + H2O = Ni(2+)(in) + ADP + phosphate + H(+)</text>
        <dbReference type="Rhea" id="RHEA:15557"/>
        <dbReference type="ChEBI" id="CHEBI:15377"/>
        <dbReference type="ChEBI" id="CHEBI:15378"/>
        <dbReference type="ChEBI" id="CHEBI:30616"/>
        <dbReference type="ChEBI" id="CHEBI:43474"/>
        <dbReference type="ChEBI" id="CHEBI:49786"/>
        <dbReference type="ChEBI" id="CHEBI:456216"/>
        <dbReference type="EC" id="7.2.2.11"/>
    </reaction>
    <physiologicalReaction direction="left-to-right" evidence="13">
        <dbReference type="Rhea" id="RHEA:15558"/>
    </physiologicalReaction>
</comment>
<dbReference type="Proteomes" id="UP001595798">
    <property type="component" value="Unassembled WGS sequence"/>
</dbReference>
<dbReference type="EC" id="7.2.2.11" evidence="11"/>
<evidence type="ECO:0000256" key="9">
    <source>
        <dbReference type="ARBA" id="ARBA00023136"/>
    </source>
</evidence>
<dbReference type="NCBIfam" id="TIGR01727">
    <property type="entry name" value="oligo_HPY"/>
    <property type="match status" value="1"/>
</dbReference>
<dbReference type="InterPro" id="IPR013563">
    <property type="entry name" value="Oligopep_ABC_C"/>
</dbReference>
<accession>A0ABV8QJG2</accession>
<reference evidence="16" key="1">
    <citation type="journal article" date="2019" name="Int. J. Syst. Evol. Microbiol.">
        <title>The Global Catalogue of Microorganisms (GCM) 10K type strain sequencing project: providing services to taxonomists for standard genome sequencing and annotation.</title>
        <authorList>
            <consortium name="The Broad Institute Genomics Platform"/>
            <consortium name="The Broad Institute Genome Sequencing Center for Infectious Disease"/>
            <person name="Wu L."/>
            <person name="Ma J."/>
        </authorList>
    </citation>
    <scope>NUCLEOTIDE SEQUENCE [LARGE SCALE GENOMIC DNA]</scope>
    <source>
        <strain evidence="16">CECT 7297</strain>
    </source>
</reference>
<dbReference type="CDD" id="cd03257">
    <property type="entry name" value="ABC_NikE_OppD_transporters"/>
    <property type="match status" value="1"/>
</dbReference>
<evidence type="ECO:0000313" key="16">
    <source>
        <dbReference type="Proteomes" id="UP001595798"/>
    </source>
</evidence>
<gene>
    <name evidence="15" type="ORF">ACFOZ5_11995</name>
</gene>
<dbReference type="GO" id="GO:0005524">
    <property type="term" value="F:ATP binding"/>
    <property type="evidence" value="ECO:0007669"/>
    <property type="project" value="UniProtKB-KW"/>
</dbReference>
<organism evidence="15 16">
    <name type="scientific">Marinobacter lacisalsi</name>
    <dbReference type="NCBI Taxonomy" id="475979"/>
    <lineage>
        <taxon>Bacteria</taxon>
        <taxon>Pseudomonadati</taxon>
        <taxon>Pseudomonadota</taxon>
        <taxon>Gammaproteobacteria</taxon>
        <taxon>Pseudomonadales</taxon>
        <taxon>Marinobacteraceae</taxon>
        <taxon>Marinobacter</taxon>
    </lineage>
</organism>
<name>A0ABV8QJG2_9GAMM</name>
<dbReference type="RefSeq" id="WP_379887597.1">
    <property type="nucleotide sequence ID" value="NZ_JBHSDI010000015.1"/>
</dbReference>
<dbReference type="PROSITE" id="PS50893">
    <property type="entry name" value="ABC_TRANSPORTER_2"/>
    <property type="match status" value="1"/>
</dbReference>
<evidence type="ECO:0000259" key="14">
    <source>
        <dbReference type="PROSITE" id="PS50893"/>
    </source>
</evidence>
<evidence type="ECO:0000256" key="12">
    <source>
        <dbReference type="ARBA" id="ARBA00044143"/>
    </source>
</evidence>
<dbReference type="SUPFAM" id="SSF52540">
    <property type="entry name" value="P-loop containing nucleoside triphosphate hydrolases"/>
    <property type="match status" value="1"/>
</dbReference>
<dbReference type="InterPro" id="IPR003593">
    <property type="entry name" value="AAA+_ATPase"/>
</dbReference>
<feature type="domain" description="ABC transporter" evidence="14">
    <location>
        <begin position="8"/>
        <end position="259"/>
    </location>
</feature>
<dbReference type="Gene3D" id="3.40.50.300">
    <property type="entry name" value="P-loop containing nucleotide triphosphate hydrolases"/>
    <property type="match status" value="1"/>
</dbReference>
<evidence type="ECO:0000313" key="15">
    <source>
        <dbReference type="EMBL" id="MFC4259751.1"/>
    </source>
</evidence>